<dbReference type="PROSITE" id="PS51257">
    <property type="entry name" value="PROKAR_LIPOPROTEIN"/>
    <property type="match status" value="1"/>
</dbReference>
<dbReference type="OrthoDB" id="5518019at2"/>
<dbReference type="Gene3D" id="1.25.40.10">
    <property type="entry name" value="Tetratricopeptide repeat domain"/>
    <property type="match status" value="1"/>
</dbReference>
<organism evidence="1 2">
    <name type="scientific">Corallococcus interemptor</name>
    <dbReference type="NCBI Taxonomy" id="2316720"/>
    <lineage>
        <taxon>Bacteria</taxon>
        <taxon>Pseudomonadati</taxon>
        <taxon>Myxococcota</taxon>
        <taxon>Myxococcia</taxon>
        <taxon>Myxococcales</taxon>
        <taxon>Cystobacterineae</taxon>
        <taxon>Myxococcaceae</taxon>
        <taxon>Corallococcus</taxon>
    </lineage>
</organism>
<reference evidence="2" key="1">
    <citation type="submission" date="2018-09" db="EMBL/GenBank/DDBJ databases">
        <authorList>
            <person name="Livingstone P.G."/>
            <person name="Whitworth D.E."/>
        </authorList>
    </citation>
    <scope>NUCLEOTIDE SEQUENCE [LARGE SCALE GENOMIC DNA]</scope>
    <source>
        <strain evidence="2">AB047A</strain>
    </source>
</reference>
<evidence type="ECO:0000313" key="2">
    <source>
        <dbReference type="Proteomes" id="UP000282656"/>
    </source>
</evidence>
<dbReference type="EMBL" id="RAWM01000006">
    <property type="protein sequence ID" value="RKH72802.1"/>
    <property type="molecule type" value="Genomic_DNA"/>
</dbReference>
<proteinExistence type="predicted"/>
<dbReference type="SUPFAM" id="SSF48452">
    <property type="entry name" value="TPR-like"/>
    <property type="match status" value="1"/>
</dbReference>
<accession>A0A3A8R6E1</accession>
<dbReference type="Proteomes" id="UP000282656">
    <property type="component" value="Unassembled WGS sequence"/>
</dbReference>
<gene>
    <name evidence="1" type="ORF">D7X96_03810</name>
</gene>
<sequence>MLPRGYRYLLSLGLLLTGVACRSPEALRKRADAQVEQAATHAWAGELARARKELAEVLKDSPQHPGALKVQTCVLLELGALDEADQAVSLLQATRPDAPEIAVLAALVEARRQTPVPGWREALIQAWNRAGRPDLKESASFPAPRSEETSFVGAVWERTQSPEIRFTAMLADTASDAQRQWLAAHVSELKDPNLLLAAYEYFQARSGEDALADVRRQARETLRRKLEPIAAGASESEGPLLLLLGESAKDAPLTSADLQALERIAALPRYRSLTLGQAGDAAKQRLESTGITPPAIRLFQAATASQVLDVTLILKKRVEATRERLSHEERIRLGQAVYTLGERIAAGPALIDRLVGLSQMRQGAELMEDAAKLAQATRDLEHVRAVHQATTSLQVDTWPLPSLHRDWVQAALDDEWKSLSALVTP</sequence>
<protein>
    <submittedName>
        <fullName evidence="1">Uncharacterized protein</fullName>
    </submittedName>
</protein>
<comment type="caution">
    <text evidence="1">The sequence shown here is derived from an EMBL/GenBank/DDBJ whole genome shotgun (WGS) entry which is preliminary data.</text>
</comment>
<dbReference type="InterPro" id="IPR011990">
    <property type="entry name" value="TPR-like_helical_dom_sf"/>
</dbReference>
<keyword evidence="2" id="KW-1185">Reference proteome</keyword>
<dbReference type="RefSeq" id="WP_121723949.1">
    <property type="nucleotide sequence ID" value="NZ_RAWM01000006.1"/>
</dbReference>
<evidence type="ECO:0000313" key="1">
    <source>
        <dbReference type="EMBL" id="RKH72802.1"/>
    </source>
</evidence>
<dbReference type="AlphaFoldDB" id="A0A3A8R6E1"/>
<name>A0A3A8R6E1_9BACT</name>